<feature type="compositionally biased region" description="Basic and acidic residues" evidence="1">
    <location>
        <begin position="360"/>
        <end position="375"/>
    </location>
</feature>
<feature type="region of interest" description="Disordered" evidence="1">
    <location>
        <begin position="61"/>
        <end position="151"/>
    </location>
</feature>
<organism evidence="3 4">
    <name type="scientific">Paraconiothyrium brasiliense</name>
    <dbReference type="NCBI Taxonomy" id="300254"/>
    <lineage>
        <taxon>Eukaryota</taxon>
        <taxon>Fungi</taxon>
        <taxon>Dikarya</taxon>
        <taxon>Ascomycota</taxon>
        <taxon>Pezizomycotina</taxon>
        <taxon>Dothideomycetes</taxon>
        <taxon>Pleosporomycetidae</taxon>
        <taxon>Pleosporales</taxon>
        <taxon>Massarineae</taxon>
        <taxon>Didymosphaeriaceae</taxon>
        <taxon>Paraconiothyrium</taxon>
    </lineage>
</organism>
<evidence type="ECO:0000256" key="1">
    <source>
        <dbReference type="SAM" id="MobiDB-lite"/>
    </source>
</evidence>
<sequence>MLKAINTMANLIRPAQDRRTTRHTRSRSPPPAEVAKQAAVHHQPPAPILTRRLSKTLAEAPNAFNTAPAKQTSPVRPRKRSIAEVDTPDARPQSKTKQRRSYDDLSTWANDATKKLHGHVEDVPSGASTPRPEDTSSAMGDKKSLRSKNPVRKASELADIFEDYDQIIANWEDGESTENSVSTIGKDDKISVVDEPLTAAQLDEFRENLSRKAAKARAQTSPPNPAHTYTKRAPFDYTPYANALPATEDPLADTIYTKVHNRHEGVERKSRNRERDNLQYKMSKASPVLEELEGADWHKVFVIDKSSRDAWLPKRRYFIAELRNAIAKQDALRDVELSKRRQEKEKRRREAQSPSSSSSEDERMHPLPMSQKREC</sequence>
<feature type="region of interest" description="Disordered" evidence="1">
    <location>
        <begin position="330"/>
        <end position="375"/>
    </location>
</feature>
<keyword evidence="4" id="KW-1185">Reference proteome</keyword>
<dbReference type="Pfam" id="PF15460">
    <property type="entry name" value="SAS4"/>
    <property type="match status" value="1"/>
</dbReference>
<dbReference type="EMBL" id="JAKJXO020000006">
    <property type="protein sequence ID" value="KAL1604060.1"/>
    <property type="molecule type" value="Genomic_DNA"/>
</dbReference>
<dbReference type="InterPro" id="IPR029184">
    <property type="entry name" value="Sas4_dom"/>
</dbReference>
<feature type="compositionally biased region" description="Polar residues" evidence="1">
    <location>
        <begin position="63"/>
        <end position="74"/>
    </location>
</feature>
<comment type="caution">
    <text evidence="3">The sequence shown here is derived from an EMBL/GenBank/DDBJ whole genome shotgun (WGS) entry which is preliminary data.</text>
</comment>
<reference evidence="3 4" key="1">
    <citation type="submission" date="2024-02" db="EMBL/GenBank/DDBJ databases">
        <title>De novo assembly and annotation of 12 fungi associated with fruit tree decline syndrome in Ontario, Canada.</title>
        <authorList>
            <person name="Sulman M."/>
            <person name="Ellouze W."/>
            <person name="Ilyukhin E."/>
        </authorList>
    </citation>
    <scope>NUCLEOTIDE SEQUENCE [LARGE SCALE GENOMIC DNA]</scope>
    <source>
        <strain evidence="3 4">M42-189</strain>
    </source>
</reference>
<accession>A0ABR3RHZ4</accession>
<feature type="compositionally biased region" description="Basic and acidic residues" evidence="1">
    <location>
        <begin position="262"/>
        <end position="278"/>
    </location>
</feature>
<feature type="region of interest" description="Disordered" evidence="1">
    <location>
        <begin position="260"/>
        <end position="279"/>
    </location>
</feature>
<feature type="region of interest" description="Disordered" evidence="1">
    <location>
        <begin position="1"/>
        <end position="46"/>
    </location>
</feature>
<dbReference type="InterPro" id="IPR038988">
    <property type="entry name" value="Sas4"/>
</dbReference>
<gene>
    <name evidence="3" type="ORF">SLS60_005652</name>
</gene>
<evidence type="ECO:0000313" key="3">
    <source>
        <dbReference type="EMBL" id="KAL1604060.1"/>
    </source>
</evidence>
<evidence type="ECO:0000313" key="4">
    <source>
        <dbReference type="Proteomes" id="UP001521785"/>
    </source>
</evidence>
<name>A0ABR3RHZ4_9PLEO</name>
<dbReference type="Proteomes" id="UP001521785">
    <property type="component" value="Unassembled WGS sequence"/>
</dbReference>
<feature type="domain" description="Something about silencing protein 4" evidence="2">
    <location>
        <begin position="249"/>
        <end position="337"/>
    </location>
</feature>
<dbReference type="PANTHER" id="PTHR38422:SF1">
    <property type="entry name" value="SOMETHING ABOUT SILENCING PROTEIN 4"/>
    <property type="match status" value="1"/>
</dbReference>
<feature type="compositionally biased region" description="Basic and acidic residues" evidence="1">
    <location>
        <begin position="112"/>
        <end position="122"/>
    </location>
</feature>
<protein>
    <recommendedName>
        <fullName evidence="2">Something about silencing protein 4 domain-containing protein</fullName>
    </recommendedName>
</protein>
<evidence type="ECO:0000259" key="2">
    <source>
        <dbReference type="Pfam" id="PF15460"/>
    </source>
</evidence>
<proteinExistence type="predicted"/>
<feature type="compositionally biased region" description="Basic and acidic residues" evidence="1">
    <location>
        <begin position="330"/>
        <end position="351"/>
    </location>
</feature>
<dbReference type="PANTHER" id="PTHR38422">
    <property type="entry name" value="SOMETHING ABOUT SILENCING PROTEIN 4"/>
    <property type="match status" value="1"/>
</dbReference>